<accession>A0A251SF38</accession>
<evidence type="ECO:0000313" key="2">
    <source>
        <dbReference type="EMBL" id="KAF5767626.1"/>
    </source>
</evidence>
<organism evidence="4 5">
    <name type="scientific">Helianthus annuus</name>
    <name type="common">Common sunflower</name>
    <dbReference type="NCBI Taxonomy" id="4232"/>
    <lineage>
        <taxon>Eukaryota</taxon>
        <taxon>Viridiplantae</taxon>
        <taxon>Streptophyta</taxon>
        <taxon>Embryophyta</taxon>
        <taxon>Tracheophyta</taxon>
        <taxon>Spermatophyta</taxon>
        <taxon>Magnoliopsida</taxon>
        <taxon>eudicotyledons</taxon>
        <taxon>Gunneridae</taxon>
        <taxon>Pentapetalae</taxon>
        <taxon>asterids</taxon>
        <taxon>campanulids</taxon>
        <taxon>Asterales</taxon>
        <taxon>Asteraceae</taxon>
        <taxon>Asteroideae</taxon>
        <taxon>Heliantheae alliance</taxon>
        <taxon>Heliantheae</taxon>
        <taxon>Helianthus</taxon>
    </lineage>
</organism>
<dbReference type="EMBL" id="MNCJ02000329">
    <property type="protein sequence ID" value="KAF5767627.1"/>
    <property type="molecule type" value="Genomic_DNA"/>
</dbReference>
<dbReference type="Gramene" id="mRNA:HanXRQr2_Chr14g0626611">
    <property type="protein sequence ID" value="mRNA:HanXRQr2_Chr14g0626611"/>
    <property type="gene ID" value="HanXRQr2_Chr14g0626611"/>
</dbReference>
<evidence type="ECO:0000313" key="5">
    <source>
        <dbReference type="Proteomes" id="UP000215914"/>
    </source>
</evidence>
<sequence>MERQRERDTGGERAEEKRESCGEERERTGGPAVEATDRRSEPRTSGLHLYPISFPFSRDFGTNPGVWFECCSGRLRSVSVRRSLVLSDESSAVNNEDDGVTVTEVRLRWVSRQWWCVTVLFWVCPGSPLGQLRFPSDSVGSGSSKEITDLSDVTGFRLGFELESQCGSTGVKGSQTSQLVSFGSVDSIKPSRLGQTRSIVS</sequence>
<feature type="compositionally biased region" description="Basic and acidic residues" evidence="1">
    <location>
        <begin position="1"/>
        <end position="28"/>
    </location>
</feature>
<evidence type="ECO:0000313" key="3">
    <source>
        <dbReference type="EMBL" id="KAF5767627.1"/>
    </source>
</evidence>
<reference evidence="2 5" key="1">
    <citation type="journal article" date="2017" name="Nature">
        <title>The sunflower genome provides insights into oil metabolism, flowering and Asterid evolution.</title>
        <authorList>
            <person name="Badouin H."/>
            <person name="Gouzy J."/>
            <person name="Grassa C.J."/>
            <person name="Murat F."/>
            <person name="Staton S.E."/>
            <person name="Cottret L."/>
            <person name="Lelandais-Briere C."/>
            <person name="Owens G.L."/>
            <person name="Carrere S."/>
            <person name="Mayjonade B."/>
            <person name="Legrand L."/>
            <person name="Gill N."/>
            <person name="Kane N.C."/>
            <person name="Bowers J.E."/>
            <person name="Hubner S."/>
            <person name="Bellec A."/>
            <person name="Berard A."/>
            <person name="Berges H."/>
            <person name="Blanchet N."/>
            <person name="Boniface M.C."/>
            <person name="Brunel D."/>
            <person name="Catrice O."/>
            <person name="Chaidir N."/>
            <person name="Claudel C."/>
            <person name="Donnadieu C."/>
            <person name="Faraut T."/>
            <person name="Fievet G."/>
            <person name="Helmstetter N."/>
            <person name="King M."/>
            <person name="Knapp S.J."/>
            <person name="Lai Z."/>
            <person name="Le Paslier M.C."/>
            <person name="Lippi Y."/>
            <person name="Lorenzon L."/>
            <person name="Mandel J.R."/>
            <person name="Marage G."/>
            <person name="Marchand G."/>
            <person name="Marquand E."/>
            <person name="Bret-Mestries E."/>
            <person name="Morien E."/>
            <person name="Nambeesan S."/>
            <person name="Nguyen T."/>
            <person name="Pegot-Espagnet P."/>
            <person name="Pouilly N."/>
            <person name="Raftis F."/>
            <person name="Sallet E."/>
            <person name="Schiex T."/>
            <person name="Thomas J."/>
            <person name="Vandecasteele C."/>
            <person name="Vares D."/>
            <person name="Vear F."/>
            <person name="Vautrin S."/>
            <person name="Crespi M."/>
            <person name="Mangin B."/>
            <person name="Burke J.M."/>
            <person name="Salse J."/>
            <person name="Munos S."/>
            <person name="Vincourt P."/>
            <person name="Rieseberg L.H."/>
            <person name="Langlade N.B."/>
        </authorList>
    </citation>
    <scope>NUCLEOTIDE SEQUENCE [LARGE SCALE GENOMIC DNA]</scope>
    <source>
        <strain evidence="5">cv. SF193</strain>
        <tissue evidence="2">Leaves</tissue>
    </source>
</reference>
<reference evidence="4" key="2">
    <citation type="submission" date="2017-02" db="EMBL/GenBank/DDBJ databases">
        <title>Sunflower complete genome.</title>
        <authorList>
            <person name="Langlade N."/>
            <person name="Munos S."/>
        </authorList>
    </citation>
    <scope>NUCLEOTIDE SEQUENCE [LARGE SCALE GENOMIC DNA]</scope>
    <source>
        <tissue evidence="4">Leaves</tissue>
    </source>
</reference>
<reference evidence="2" key="3">
    <citation type="submission" date="2020-06" db="EMBL/GenBank/DDBJ databases">
        <title>Helianthus annuus Genome sequencing and assembly Release 2.</title>
        <authorList>
            <person name="Gouzy J."/>
            <person name="Langlade N."/>
            <person name="Munos S."/>
        </authorList>
    </citation>
    <scope>NUCLEOTIDE SEQUENCE</scope>
    <source>
        <tissue evidence="2">Leaves</tissue>
    </source>
</reference>
<dbReference type="Proteomes" id="UP000215914">
    <property type="component" value="Chromosome 14"/>
</dbReference>
<proteinExistence type="predicted"/>
<protein>
    <submittedName>
        <fullName evidence="4">Uncharacterized protein</fullName>
    </submittedName>
</protein>
<dbReference type="AlphaFoldDB" id="A0A251SF38"/>
<gene>
    <name evidence="4" type="ORF">HannXRQ_Chr14g0431541</name>
    <name evidence="2" type="ORF">HanXRQr2_Chr14g0626601</name>
    <name evidence="3" type="ORF">HanXRQr2_Chr14g0626611</name>
</gene>
<keyword evidence="5" id="KW-1185">Reference proteome</keyword>
<dbReference type="InParanoid" id="A0A251SF38"/>
<evidence type="ECO:0000256" key="1">
    <source>
        <dbReference type="SAM" id="MobiDB-lite"/>
    </source>
</evidence>
<dbReference type="EMBL" id="MNCJ02000329">
    <property type="protein sequence ID" value="KAF5767626.1"/>
    <property type="molecule type" value="Genomic_DNA"/>
</dbReference>
<name>A0A251SF38_HELAN</name>
<dbReference type="Gramene" id="mRNA:HanXRQr2_Chr14g0626601">
    <property type="protein sequence ID" value="mRNA:HanXRQr2_Chr14g0626601"/>
    <property type="gene ID" value="HanXRQr2_Chr14g0626601"/>
</dbReference>
<feature type="region of interest" description="Disordered" evidence="1">
    <location>
        <begin position="1"/>
        <end position="44"/>
    </location>
</feature>
<dbReference type="EMBL" id="CM007903">
    <property type="protein sequence ID" value="OTF97161.1"/>
    <property type="molecule type" value="Genomic_DNA"/>
</dbReference>
<evidence type="ECO:0000313" key="4">
    <source>
        <dbReference type="EMBL" id="OTF97161.1"/>
    </source>
</evidence>